<dbReference type="EMBL" id="HBUF01222175">
    <property type="protein sequence ID" value="CAG6669861.1"/>
    <property type="molecule type" value="Transcribed_RNA"/>
</dbReference>
<feature type="transmembrane region" description="Helical" evidence="10">
    <location>
        <begin position="300"/>
        <end position="325"/>
    </location>
</feature>
<evidence type="ECO:0000256" key="7">
    <source>
        <dbReference type="ARBA" id="ARBA00038233"/>
    </source>
</evidence>
<dbReference type="Gene3D" id="3.30.2010.10">
    <property type="entry name" value="Metalloproteases ('zincins'), catalytic domain"/>
    <property type="match status" value="1"/>
</dbReference>
<dbReference type="EMBL" id="HBUF01063563">
    <property type="protein sequence ID" value="CAG6626824.1"/>
    <property type="molecule type" value="Transcribed_RNA"/>
</dbReference>
<evidence type="ECO:0000313" key="12">
    <source>
        <dbReference type="EMBL" id="CAG6669861.1"/>
    </source>
</evidence>
<dbReference type="PANTHER" id="PTHR22726:SF1">
    <property type="entry name" value="METALLOENDOPEPTIDASE OMA1, MITOCHONDRIAL"/>
    <property type="match status" value="1"/>
</dbReference>
<dbReference type="GO" id="GO:0006515">
    <property type="term" value="P:protein quality control for misfolded or incompletely synthesized proteins"/>
    <property type="evidence" value="ECO:0007669"/>
    <property type="project" value="TreeGrafter"/>
</dbReference>
<evidence type="ECO:0000256" key="1">
    <source>
        <dbReference type="ARBA" id="ARBA00001947"/>
    </source>
</evidence>
<evidence type="ECO:0000256" key="9">
    <source>
        <dbReference type="ARBA" id="ARBA00042978"/>
    </source>
</evidence>
<sequence length="443" mass="50777">MMHRIQNLSIFRNLRFTGIKPSILVKSPRTTSVNALLPHKYFQQNVGCRHFHGNVNISKITNYNLGKSRIILRKDVVLNSVNSRARNIHTSPPKYALPGLIYLIFKPILRVGAIIVARISRKRWQKLTPEEKRKIFMSIKKHQATITGLSLASIGLTYIYYFLNLETCPITGRQKFIIIKPNQLNEISGIAYDAFIGEHGNQVLPFGHPAYKRAENVVKRLLDANKMYVERNNFKYPITIVNDPTMNAFVLPDGRIFIFTGMFEICPTDDELATVLAHELSHTLLKHVAEKLSNKTLLEILYIVPLMIIWFLLPDLGAIITQVLLDDLKSILFELPFERDMETEADEVGLQMMARACYDVRIAPLFWKKMALKETQEQVGPKIEEFISTHPSHENRAKNLESRITEAMNLRKECNCLPLGPLTMPRMTSFRQIFNWNPAPPAG</sequence>
<keyword evidence="6" id="KW-0482">Metalloprotease</keyword>
<feature type="domain" description="Peptidase M48" evidence="11">
    <location>
        <begin position="216"/>
        <end position="403"/>
    </location>
</feature>
<dbReference type="GO" id="GO:0004222">
    <property type="term" value="F:metalloendopeptidase activity"/>
    <property type="evidence" value="ECO:0007669"/>
    <property type="project" value="InterPro"/>
</dbReference>
<comment type="cofactor">
    <cofactor evidence="1">
        <name>Zn(2+)</name>
        <dbReference type="ChEBI" id="CHEBI:29105"/>
    </cofactor>
</comment>
<evidence type="ECO:0000256" key="5">
    <source>
        <dbReference type="ARBA" id="ARBA00022833"/>
    </source>
</evidence>
<evidence type="ECO:0000259" key="11">
    <source>
        <dbReference type="Pfam" id="PF01435"/>
    </source>
</evidence>
<evidence type="ECO:0000256" key="2">
    <source>
        <dbReference type="ARBA" id="ARBA00022670"/>
    </source>
</evidence>
<keyword evidence="10" id="KW-1133">Transmembrane helix</keyword>
<evidence type="ECO:0000256" key="4">
    <source>
        <dbReference type="ARBA" id="ARBA00022801"/>
    </source>
</evidence>
<dbReference type="GO" id="GO:0034982">
    <property type="term" value="P:mitochondrial protein processing"/>
    <property type="evidence" value="ECO:0007669"/>
    <property type="project" value="TreeGrafter"/>
</dbReference>
<evidence type="ECO:0000256" key="8">
    <source>
        <dbReference type="ARBA" id="ARBA00040360"/>
    </source>
</evidence>
<protein>
    <recommendedName>
        <fullName evidence="8">Metalloendopeptidase OMA1, mitochondrial</fullName>
    </recommendedName>
    <alternativeName>
        <fullName evidence="9">Overlapping with the m-AAA protease 1 homolog</fullName>
    </alternativeName>
</protein>
<reference evidence="12" key="1">
    <citation type="submission" date="2021-05" db="EMBL/GenBank/DDBJ databases">
        <authorList>
            <person name="Alioto T."/>
            <person name="Alioto T."/>
            <person name="Gomez Garrido J."/>
        </authorList>
    </citation>
    <scope>NUCLEOTIDE SEQUENCE</scope>
</reference>
<keyword evidence="10" id="KW-0812">Transmembrane</keyword>
<dbReference type="AlphaFoldDB" id="A0A8D8SHI8"/>
<keyword evidence="10" id="KW-0472">Membrane</keyword>
<name>A0A8D8SHI8_9HEMI</name>
<dbReference type="CDD" id="cd07331">
    <property type="entry name" value="M48C_Oma1_like"/>
    <property type="match status" value="1"/>
</dbReference>
<dbReference type="InterPro" id="IPR001915">
    <property type="entry name" value="Peptidase_M48"/>
</dbReference>
<accession>A0A8D8SHI8</accession>
<dbReference type="EMBL" id="HBUF01063562">
    <property type="protein sequence ID" value="CAG6626822.1"/>
    <property type="molecule type" value="Transcribed_RNA"/>
</dbReference>
<evidence type="ECO:0000256" key="3">
    <source>
        <dbReference type="ARBA" id="ARBA00022723"/>
    </source>
</evidence>
<keyword evidence="5" id="KW-0862">Zinc</keyword>
<dbReference type="EMBL" id="HBUF01642668">
    <property type="protein sequence ID" value="CAG6785279.1"/>
    <property type="molecule type" value="Transcribed_RNA"/>
</dbReference>
<evidence type="ECO:0000256" key="6">
    <source>
        <dbReference type="ARBA" id="ARBA00023049"/>
    </source>
</evidence>
<evidence type="ECO:0000256" key="10">
    <source>
        <dbReference type="SAM" id="Phobius"/>
    </source>
</evidence>
<dbReference type="EMBL" id="HBUF01642667">
    <property type="protein sequence ID" value="CAG6785278.1"/>
    <property type="molecule type" value="Transcribed_RNA"/>
</dbReference>
<dbReference type="EMBL" id="HBUF01063561">
    <property type="protein sequence ID" value="CAG6626820.1"/>
    <property type="molecule type" value="Transcribed_RNA"/>
</dbReference>
<keyword evidence="2" id="KW-0645">Protease</keyword>
<dbReference type="EMBL" id="HBUF01222174">
    <property type="protein sequence ID" value="CAG6669860.1"/>
    <property type="molecule type" value="Transcribed_RNA"/>
</dbReference>
<dbReference type="GO" id="GO:0005743">
    <property type="term" value="C:mitochondrial inner membrane"/>
    <property type="evidence" value="ECO:0007669"/>
    <property type="project" value="TreeGrafter"/>
</dbReference>
<keyword evidence="3" id="KW-0479">Metal-binding</keyword>
<organism evidence="12">
    <name type="scientific">Cacopsylla melanoneura</name>
    <dbReference type="NCBI Taxonomy" id="428564"/>
    <lineage>
        <taxon>Eukaryota</taxon>
        <taxon>Metazoa</taxon>
        <taxon>Ecdysozoa</taxon>
        <taxon>Arthropoda</taxon>
        <taxon>Hexapoda</taxon>
        <taxon>Insecta</taxon>
        <taxon>Pterygota</taxon>
        <taxon>Neoptera</taxon>
        <taxon>Paraneoptera</taxon>
        <taxon>Hemiptera</taxon>
        <taxon>Sternorrhyncha</taxon>
        <taxon>Psylloidea</taxon>
        <taxon>Psyllidae</taxon>
        <taxon>Psyllinae</taxon>
        <taxon>Cacopsylla</taxon>
    </lineage>
</organism>
<feature type="transmembrane region" description="Helical" evidence="10">
    <location>
        <begin position="100"/>
        <end position="121"/>
    </location>
</feature>
<keyword evidence="4" id="KW-0378">Hydrolase</keyword>
<dbReference type="InterPro" id="IPR051156">
    <property type="entry name" value="Mito/Outer_Membr_Metalloprot"/>
</dbReference>
<feature type="transmembrane region" description="Helical" evidence="10">
    <location>
        <begin position="142"/>
        <end position="163"/>
    </location>
</feature>
<comment type="similarity">
    <text evidence="7">Belongs to the peptidase M48 family.</text>
</comment>
<dbReference type="GO" id="GO:0046872">
    <property type="term" value="F:metal ion binding"/>
    <property type="evidence" value="ECO:0007669"/>
    <property type="project" value="UniProtKB-KW"/>
</dbReference>
<dbReference type="PANTHER" id="PTHR22726">
    <property type="entry name" value="METALLOENDOPEPTIDASE OMA1"/>
    <property type="match status" value="1"/>
</dbReference>
<proteinExistence type="inferred from homology"/>
<dbReference type="Pfam" id="PF01435">
    <property type="entry name" value="Peptidase_M48"/>
    <property type="match status" value="1"/>
</dbReference>